<protein>
    <submittedName>
        <fullName evidence="1">Uncharacterized protein</fullName>
    </submittedName>
</protein>
<evidence type="ECO:0000313" key="1">
    <source>
        <dbReference type="EMBL" id="JAH32221.1"/>
    </source>
</evidence>
<dbReference type="EMBL" id="GBXM01076356">
    <property type="protein sequence ID" value="JAH32221.1"/>
    <property type="molecule type" value="Transcribed_RNA"/>
</dbReference>
<accession>A0A0E9RSS9</accession>
<organism evidence="1">
    <name type="scientific">Anguilla anguilla</name>
    <name type="common">European freshwater eel</name>
    <name type="synonym">Muraena anguilla</name>
    <dbReference type="NCBI Taxonomy" id="7936"/>
    <lineage>
        <taxon>Eukaryota</taxon>
        <taxon>Metazoa</taxon>
        <taxon>Chordata</taxon>
        <taxon>Craniata</taxon>
        <taxon>Vertebrata</taxon>
        <taxon>Euteleostomi</taxon>
        <taxon>Actinopterygii</taxon>
        <taxon>Neopterygii</taxon>
        <taxon>Teleostei</taxon>
        <taxon>Anguilliformes</taxon>
        <taxon>Anguillidae</taxon>
        <taxon>Anguilla</taxon>
    </lineage>
</organism>
<reference evidence="1" key="1">
    <citation type="submission" date="2014-11" db="EMBL/GenBank/DDBJ databases">
        <authorList>
            <person name="Amaro Gonzalez C."/>
        </authorList>
    </citation>
    <scope>NUCLEOTIDE SEQUENCE</scope>
</reference>
<proteinExistence type="predicted"/>
<reference evidence="1" key="2">
    <citation type="journal article" date="2015" name="Fish Shellfish Immunol.">
        <title>Early steps in the European eel (Anguilla anguilla)-Vibrio vulnificus interaction in the gills: Role of the RtxA13 toxin.</title>
        <authorList>
            <person name="Callol A."/>
            <person name="Pajuelo D."/>
            <person name="Ebbesson L."/>
            <person name="Teles M."/>
            <person name="MacKenzie S."/>
            <person name="Amaro C."/>
        </authorList>
    </citation>
    <scope>NUCLEOTIDE SEQUENCE</scope>
</reference>
<dbReference type="AlphaFoldDB" id="A0A0E9RSS9"/>
<sequence length="52" mass="5844">MPNTVSHMHAHALACVTDKYSHPVLAEAAILLCCTVQQPSFHQRTRLFRVNV</sequence>
<name>A0A0E9RSS9_ANGAN</name>